<evidence type="ECO:0000313" key="1">
    <source>
        <dbReference type="EMBL" id="CAG8622394.1"/>
    </source>
</evidence>
<comment type="caution">
    <text evidence="1">The sequence shown here is derived from an EMBL/GenBank/DDBJ whole genome shotgun (WGS) entry which is preliminary data.</text>
</comment>
<organism evidence="1 2">
    <name type="scientific">Funneliformis mosseae</name>
    <name type="common">Endomycorrhizal fungus</name>
    <name type="synonym">Glomus mosseae</name>
    <dbReference type="NCBI Taxonomy" id="27381"/>
    <lineage>
        <taxon>Eukaryota</taxon>
        <taxon>Fungi</taxon>
        <taxon>Fungi incertae sedis</taxon>
        <taxon>Mucoromycota</taxon>
        <taxon>Glomeromycotina</taxon>
        <taxon>Glomeromycetes</taxon>
        <taxon>Glomerales</taxon>
        <taxon>Glomeraceae</taxon>
        <taxon>Funneliformis</taxon>
    </lineage>
</organism>
<keyword evidence="2" id="KW-1185">Reference proteome</keyword>
<feature type="non-terminal residue" evidence="1">
    <location>
        <position position="1"/>
    </location>
</feature>
<dbReference type="SUPFAM" id="SSF46689">
    <property type="entry name" value="Homeodomain-like"/>
    <property type="match status" value="1"/>
</dbReference>
<dbReference type="Proteomes" id="UP000789375">
    <property type="component" value="Unassembled WGS sequence"/>
</dbReference>
<name>A0A9N9D1D4_FUNMO</name>
<accession>A0A9N9D1D4</accession>
<evidence type="ECO:0000313" key="2">
    <source>
        <dbReference type="Proteomes" id="UP000789375"/>
    </source>
</evidence>
<dbReference type="EMBL" id="CAJVPP010003166">
    <property type="protein sequence ID" value="CAG8622394.1"/>
    <property type="molecule type" value="Genomic_DNA"/>
</dbReference>
<proteinExistence type="predicted"/>
<dbReference type="Gene3D" id="1.10.10.60">
    <property type="entry name" value="Homeodomain-like"/>
    <property type="match status" value="1"/>
</dbReference>
<dbReference type="InterPro" id="IPR009057">
    <property type="entry name" value="Homeodomain-like_sf"/>
</dbReference>
<reference evidence="1" key="1">
    <citation type="submission" date="2021-06" db="EMBL/GenBank/DDBJ databases">
        <authorList>
            <person name="Kallberg Y."/>
            <person name="Tangrot J."/>
            <person name="Rosling A."/>
        </authorList>
    </citation>
    <scope>NUCLEOTIDE SEQUENCE</scope>
    <source>
        <strain evidence="1">87-6 pot B 2015</strain>
    </source>
</reference>
<dbReference type="AlphaFoldDB" id="A0A9N9D1D4"/>
<protein>
    <submittedName>
        <fullName evidence="1">15460_t:CDS:1</fullName>
    </submittedName>
</protein>
<sequence length="89" mass="10240">KEYRIFDSAVSEFLKKSEHWFSINTTLSNANNFHKKLSNFSQIKEIISISIWVDQQISRSLILSRPIIQEKAKEFAILFDINSFSASGG</sequence>
<gene>
    <name evidence="1" type="ORF">FMOSSE_LOCUS10055</name>
</gene>